<dbReference type="EMBL" id="CYYW01000027">
    <property type="protein sequence ID" value="CUO61763.1"/>
    <property type="molecule type" value="Genomic_DNA"/>
</dbReference>
<proteinExistence type="predicted"/>
<dbReference type="AlphaFoldDB" id="A0A174GHC1"/>
<accession>A0A174GHC1</accession>
<protein>
    <submittedName>
        <fullName evidence="1">Uncharacterized protein</fullName>
    </submittedName>
</protein>
<evidence type="ECO:0000313" key="2">
    <source>
        <dbReference type="Proteomes" id="UP000095384"/>
    </source>
</evidence>
<dbReference type="Proteomes" id="UP000095384">
    <property type="component" value="Unassembled WGS sequence"/>
</dbReference>
<reference evidence="1 2" key="1">
    <citation type="submission" date="2015-09" db="EMBL/GenBank/DDBJ databases">
        <authorList>
            <consortium name="Pathogen Informatics"/>
        </authorList>
    </citation>
    <scope>NUCLEOTIDE SEQUENCE [LARGE SCALE GENOMIC DNA]</scope>
    <source>
        <strain evidence="1 2">2789STDY5608860</strain>
    </source>
</reference>
<evidence type="ECO:0000313" key="1">
    <source>
        <dbReference type="EMBL" id="CUO61763.1"/>
    </source>
</evidence>
<dbReference type="RefSeq" id="WP_055225023.1">
    <property type="nucleotide sequence ID" value="NZ_CYYW01000027.1"/>
</dbReference>
<organism evidence="1 2">
    <name type="scientific">Agathobacter rectalis</name>
    <dbReference type="NCBI Taxonomy" id="39491"/>
    <lineage>
        <taxon>Bacteria</taxon>
        <taxon>Bacillati</taxon>
        <taxon>Bacillota</taxon>
        <taxon>Clostridia</taxon>
        <taxon>Lachnospirales</taxon>
        <taxon>Lachnospiraceae</taxon>
        <taxon>Agathobacter</taxon>
    </lineage>
</organism>
<gene>
    <name evidence="1" type="ORF">ERS852417_02708</name>
</gene>
<name>A0A174GHC1_9FIRM</name>
<sequence length="233" mass="27803">MDGKSRIFRPEAEKVWHEDYQCEYYRGVIIDGEDNIVERCAKMHPNYTAAFSDAEEKMSVSPLYSRQTSPDMKKKLEEYKAKKALEKKMKTTVIFDPREWNEWKYIYDSCRGNLYRFRYLNQEETSSVFLSRKGHPILGEILSRNGEADWAFYSSRIKNEYDIENLPGHKDIWKILSVANISKNKNGDSEVTINYLEFSNLTKDFKKREKTKTIVIKRKWDFYNELMDFLVEM</sequence>